<proteinExistence type="predicted"/>
<keyword evidence="2" id="KW-0732">Signal</keyword>
<feature type="chain" id="PRO_5038963274" evidence="2">
    <location>
        <begin position="30"/>
        <end position="326"/>
    </location>
</feature>
<evidence type="ECO:0000313" key="5">
    <source>
        <dbReference type="Proteomes" id="UP000886841"/>
    </source>
</evidence>
<dbReference type="AlphaFoldDB" id="A0A9D1EKH8"/>
<gene>
    <name evidence="4" type="ORF">IAB98_08655</name>
</gene>
<keyword evidence="4" id="KW-0378">Hydrolase</keyword>
<organism evidence="4 5">
    <name type="scientific">Candidatus Egerieimonas intestinavium</name>
    <dbReference type="NCBI Taxonomy" id="2840777"/>
    <lineage>
        <taxon>Bacteria</taxon>
        <taxon>Bacillati</taxon>
        <taxon>Bacillota</taxon>
        <taxon>Clostridia</taxon>
        <taxon>Lachnospirales</taxon>
        <taxon>Lachnospiraceae</taxon>
        <taxon>Lachnospiraceae incertae sedis</taxon>
        <taxon>Candidatus Egerieimonas</taxon>
    </lineage>
</organism>
<dbReference type="Gene3D" id="3.40.570.10">
    <property type="entry name" value="Extracellular Endonuclease, subunit A"/>
    <property type="match status" value="1"/>
</dbReference>
<name>A0A9D1EKH8_9FIRM</name>
<reference evidence="4" key="2">
    <citation type="journal article" date="2021" name="PeerJ">
        <title>Extensive microbial diversity within the chicken gut microbiome revealed by metagenomics and culture.</title>
        <authorList>
            <person name="Gilroy R."/>
            <person name="Ravi A."/>
            <person name="Getino M."/>
            <person name="Pursley I."/>
            <person name="Horton D.L."/>
            <person name="Alikhan N.F."/>
            <person name="Baker D."/>
            <person name="Gharbi K."/>
            <person name="Hall N."/>
            <person name="Watson M."/>
            <person name="Adriaenssens E.M."/>
            <person name="Foster-Nyarko E."/>
            <person name="Jarju S."/>
            <person name="Secka A."/>
            <person name="Antonio M."/>
            <person name="Oren A."/>
            <person name="Chaudhuri R.R."/>
            <person name="La Ragione R."/>
            <person name="Hildebrand F."/>
            <person name="Pallen M.J."/>
        </authorList>
    </citation>
    <scope>NUCLEOTIDE SEQUENCE</scope>
    <source>
        <strain evidence="4">ChiSxjej1B13-7041</strain>
    </source>
</reference>
<dbReference type="Pfam" id="PF13930">
    <property type="entry name" value="Endonuclea_NS_2"/>
    <property type="match status" value="1"/>
</dbReference>
<dbReference type="PROSITE" id="PS51257">
    <property type="entry name" value="PROKAR_LIPOPROTEIN"/>
    <property type="match status" value="1"/>
</dbReference>
<evidence type="ECO:0000256" key="1">
    <source>
        <dbReference type="SAM" id="MobiDB-lite"/>
    </source>
</evidence>
<feature type="signal peptide" evidence="2">
    <location>
        <begin position="1"/>
        <end position="29"/>
    </location>
</feature>
<dbReference type="SUPFAM" id="SSF57884">
    <property type="entry name" value="Ada DNA repair protein, N-terminal domain (N-Ada 10)"/>
    <property type="match status" value="1"/>
</dbReference>
<reference evidence="4" key="1">
    <citation type="submission" date="2020-10" db="EMBL/GenBank/DDBJ databases">
        <authorList>
            <person name="Gilroy R."/>
        </authorList>
    </citation>
    <scope>NUCLEOTIDE SEQUENCE</scope>
    <source>
        <strain evidence="4">ChiSxjej1B13-7041</strain>
    </source>
</reference>
<dbReference type="InterPro" id="IPR044929">
    <property type="entry name" value="DNA/RNA_non-sp_Endonuclease_sf"/>
</dbReference>
<comment type="caution">
    <text evidence="4">The sequence shown here is derived from an EMBL/GenBank/DDBJ whole genome shotgun (WGS) entry which is preliminary data.</text>
</comment>
<feature type="compositionally biased region" description="Acidic residues" evidence="1">
    <location>
        <begin position="46"/>
        <end position="60"/>
    </location>
</feature>
<feature type="domain" description="Type VII secretion system protein EssD-like" evidence="3">
    <location>
        <begin position="96"/>
        <end position="224"/>
    </location>
</feature>
<feature type="region of interest" description="Disordered" evidence="1">
    <location>
        <begin position="251"/>
        <end position="271"/>
    </location>
</feature>
<sequence>MRKNKKLWALLLSAVLTLGLAGCGGPVNASPDSGQSPRQEAVDNPDTSEQETAENPETPEEGVITSPQQVPEYSGQPYVEVNNNVPVLEEEEPVSYETYSQLDELGRCGTAEANIGTDLMPTQERGSIGQVKPSGWKTVKYDNVDGKYLYNRCHLIGYQLTAENANQENLITGTRYMNVEGMLPFENLVADYIKETGNHVQYRVTPVYQGENLVASGVQMEARSVEDEGEGVSYNVYVYNVQPGIEIDYATGDSREAPENETSEEGGADGIRQETQEYILNTNTKKFHRPSCSSIASMKEENRQEFAGTREELKAQGYEPCGNCKP</sequence>
<protein>
    <submittedName>
        <fullName evidence="4">DNA/RNA non-specific endonuclease</fullName>
    </submittedName>
</protein>
<dbReference type="InterPro" id="IPR044927">
    <property type="entry name" value="Endonuclea_NS_2"/>
</dbReference>
<keyword evidence="4" id="KW-0255">Endonuclease</keyword>
<dbReference type="Proteomes" id="UP000886841">
    <property type="component" value="Unassembled WGS sequence"/>
</dbReference>
<evidence type="ECO:0000256" key="2">
    <source>
        <dbReference type="SAM" id="SignalP"/>
    </source>
</evidence>
<dbReference type="InterPro" id="IPR035451">
    <property type="entry name" value="Ada-like_dom_sf"/>
</dbReference>
<evidence type="ECO:0000313" key="4">
    <source>
        <dbReference type="EMBL" id="HIR93471.1"/>
    </source>
</evidence>
<dbReference type="GO" id="GO:0004519">
    <property type="term" value="F:endonuclease activity"/>
    <property type="evidence" value="ECO:0007669"/>
    <property type="project" value="UniProtKB-KW"/>
</dbReference>
<evidence type="ECO:0000259" key="3">
    <source>
        <dbReference type="Pfam" id="PF13930"/>
    </source>
</evidence>
<keyword evidence="4" id="KW-0540">Nuclease</keyword>
<feature type="region of interest" description="Disordered" evidence="1">
    <location>
        <begin position="25"/>
        <end position="76"/>
    </location>
</feature>
<dbReference type="EMBL" id="DVHU01000078">
    <property type="protein sequence ID" value="HIR93471.1"/>
    <property type="molecule type" value="Genomic_DNA"/>
</dbReference>
<accession>A0A9D1EKH8</accession>
<dbReference type="Gene3D" id="3.40.10.10">
    <property type="entry name" value="DNA Methylphosphotriester Repair Domain"/>
    <property type="match status" value="1"/>
</dbReference>